<dbReference type="InterPro" id="IPR035348">
    <property type="entry name" value="MoaF_C"/>
</dbReference>
<reference evidence="3 4" key="1">
    <citation type="submission" date="2017-05" db="EMBL/GenBank/DDBJ databases">
        <title>Isolation of Rhodococcus sp. S2-17 biodegrading of BP-3.</title>
        <authorList>
            <person name="Lee Y."/>
            <person name="Kim K.H."/>
            <person name="Chun B.H."/>
            <person name="Jung H.S."/>
            <person name="Jeon C.O."/>
        </authorList>
    </citation>
    <scope>NUCLEOTIDE SEQUENCE [LARGE SCALE GENOMIC DNA]</scope>
    <source>
        <strain evidence="3 4">S2-17</strain>
    </source>
</reference>
<feature type="domain" description="Molybdenum cofactor biosynthesis protein F N-terminal" evidence="1">
    <location>
        <begin position="14"/>
        <end position="126"/>
    </location>
</feature>
<dbReference type="InterPro" id="IPR024724">
    <property type="entry name" value="MoaF_N"/>
</dbReference>
<dbReference type="KEGG" id="roz:CBI38_28945"/>
<gene>
    <name evidence="3" type="ORF">CBI38_28945</name>
</gene>
<dbReference type="Gene3D" id="2.40.128.20">
    <property type="match status" value="1"/>
</dbReference>
<organism evidence="3 4">
    <name type="scientific">Rhodococcus oxybenzonivorans</name>
    <dbReference type="NCBI Taxonomy" id="1990687"/>
    <lineage>
        <taxon>Bacteria</taxon>
        <taxon>Bacillati</taxon>
        <taxon>Actinomycetota</taxon>
        <taxon>Actinomycetes</taxon>
        <taxon>Mycobacteriales</taxon>
        <taxon>Nocardiaceae</taxon>
        <taxon>Rhodococcus</taxon>
    </lineage>
</organism>
<proteinExistence type="predicted"/>
<dbReference type="RefSeq" id="WP_109334418.1">
    <property type="nucleotide sequence ID" value="NZ_CP021354.1"/>
</dbReference>
<evidence type="ECO:0000259" key="2">
    <source>
        <dbReference type="Pfam" id="PF17409"/>
    </source>
</evidence>
<dbReference type="Pfam" id="PF17409">
    <property type="entry name" value="MoaF_C"/>
    <property type="match status" value="1"/>
</dbReference>
<dbReference type="Pfam" id="PF10703">
    <property type="entry name" value="MoaF"/>
    <property type="match status" value="1"/>
</dbReference>
<evidence type="ECO:0000313" key="3">
    <source>
        <dbReference type="EMBL" id="AWK74987.1"/>
    </source>
</evidence>
<evidence type="ECO:0008006" key="5">
    <source>
        <dbReference type="Google" id="ProtNLM"/>
    </source>
</evidence>
<protein>
    <recommendedName>
        <fullName evidence="5">Molybdenum cofactor biosynthesis protein F</fullName>
    </recommendedName>
</protein>
<evidence type="ECO:0000259" key="1">
    <source>
        <dbReference type="Pfam" id="PF10703"/>
    </source>
</evidence>
<dbReference type="Proteomes" id="UP000245711">
    <property type="component" value="Chromosome"/>
</dbReference>
<keyword evidence="4" id="KW-1185">Reference proteome</keyword>
<dbReference type="OrthoDB" id="2560583at2"/>
<feature type="domain" description="MoaF C-terminal" evidence="2">
    <location>
        <begin position="157"/>
        <end position="266"/>
    </location>
</feature>
<dbReference type="EMBL" id="CP021354">
    <property type="protein sequence ID" value="AWK74987.1"/>
    <property type="molecule type" value="Genomic_DNA"/>
</dbReference>
<dbReference type="InterPro" id="IPR012674">
    <property type="entry name" value="Calycin"/>
</dbReference>
<accession>A0A2S2C273</accession>
<dbReference type="AlphaFoldDB" id="A0A2S2C273"/>
<name>A0A2S2C273_9NOCA</name>
<sequence>MLSATTPFSWNKENWAPLTEMADGFDEYLPDLSRALDGREIVLDARYVDSGNSFTLSQKFSNSAVEWAVIENGTETAHGSDSYELFEMQPGLFYLHYLRAGEDHPVALSAAIDTVSGQVTGAVGELGLDPNPAAARQSWFQGQIAGSGAVPEAAHIATDELIGRRVRYAYSSEDVYDHVYLNENIFTWLCVGGTELGVGDTEHCTYYKLRENTYLFSWLEKNLGVEGMVLIDLAAHRTVGIQFALDQYSGELVNLTMGSYAQEFERTPAIDAARPGPSTK</sequence>
<evidence type="ECO:0000313" key="4">
    <source>
        <dbReference type="Proteomes" id="UP000245711"/>
    </source>
</evidence>